<feature type="transmembrane region" description="Helical" evidence="1">
    <location>
        <begin position="57"/>
        <end position="74"/>
    </location>
</feature>
<keyword evidence="1" id="KW-0472">Membrane</keyword>
<dbReference type="Pfam" id="PF13630">
    <property type="entry name" value="SdpI"/>
    <property type="match status" value="1"/>
</dbReference>
<keyword evidence="1" id="KW-1133">Transmembrane helix</keyword>
<organism evidence="2 3">
    <name type="scientific">Corynebacterium hylobatis</name>
    <dbReference type="NCBI Taxonomy" id="1859290"/>
    <lineage>
        <taxon>Bacteria</taxon>
        <taxon>Bacillati</taxon>
        <taxon>Actinomycetota</taxon>
        <taxon>Actinomycetes</taxon>
        <taxon>Mycobacteriales</taxon>
        <taxon>Corynebacteriaceae</taxon>
        <taxon>Corynebacterium</taxon>
    </lineage>
</organism>
<accession>A0A430HWG4</accession>
<feature type="transmembrane region" description="Helical" evidence="1">
    <location>
        <begin position="81"/>
        <end position="102"/>
    </location>
</feature>
<evidence type="ECO:0000256" key="1">
    <source>
        <dbReference type="SAM" id="Phobius"/>
    </source>
</evidence>
<evidence type="ECO:0000313" key="3">
    <source>
        <dbReference type="Proteomes" id="UP000274907"/>
    </source>
</evidence>
<sequence>MTVIALVLIILALCLLLFGVVSWTKKLPGNSIIGMRIPEVRKSEETWRAAHSAAGPVWTFGGVALLFGGLIGLVSGGWMWLFTLFTILVALVAMSLGAHVGAQKASLLDAEAEDSHGCGENCNCGAPAETPEVDIDALRRAASQADQQ</sequence>
<dbReference type="InterPro" id="IPR025962">
    <property type="entry name" value="SdpI/YhfL"/>
</dbReference>
<proteinExistence type="predicted"/>
<dbReference type="EMBL" id="RXHJ01000014">
    <property type="protein sequence ID" value="RSZ61958.1"/>
    <property type="molecule type" value="Genomic_DNA"/>
</dbReference>
<dbReference type="AlphaFoldDB" id="A0A430HWG4"/>
<dbReference type="RefSeq" id="WP_126121346.1">
    <property type="nucleotide sequence ID" value="NZ_RXHJ01000014.1"/>
</dbReference>
<dbReference type="Proteomes" id="UP000274907">
    <property type="component" value="Unassembled WGS sequence"/>
</dbReference>
<name>A0A430HWG4_9CORY</name>
<keyword evidence="1" id="KW-0812">Transmembrane</keyword>
<keyword evidence="3" id="KW-1185">Reference proteome</keyword>
<evidence type="ECO:0000313" key="2">
    <source>
        <dbReference type="EMBL" id="RSZ61958.1"/>
    </source>
</evidence>
<gene>
    <name evidence="2" type="ORF">EAH68_10820</name>
</gene>
<comment type="caution">
    <text evidence="2">The sequence shown here is derived from an EMBL/GenBank/DDBJ whole genome shotgun (WGS) entry which is preliminary data.</text>
</comment>
<reference evidence="2 3" key="1">
    <citation type="submission" date="2018-12" db="EMBL/GenBank/DDBJ databases">
        <title>YIM 101343 draft genome.</title>
        <authorList>
            <person name="Chen X."/>
        </authorList>
    </citation>
    <scope>NUCLEOTIDE SEQUENCE [LARGE SCALE GENOMIC DNA]</scope>
    <source>
        <strain evidence="2 3">YIM 101343</strain>
    </source>
</reference>
<dbReference type="OrthoDB" id="4420493at2"/>
<protein>
    <submittedName>
        <fullName evidence="2">SdpI family protein</fullName>
    </submittedName>
</protein>